<proteinExistence type="predicted"/>
<keyword evidence="2" id="KW-1185">Reference proteome</keyword>
<reference evidence="1 2" key="1">
    <citation type="journal article" date="2022" name="New Phytol.">
        <title>Ecological generalism drives hyperdiversity of secondary metabolite gene clusters in xylarialean endophytes.</title>
        <authorList>
            <person name="Franco M.E.E."/>
            <person name="Wisecaver J.H."/>
            <person name="Arnold A.E."/>
            <person name="Ju Y.M."/>
            <person name="Slot J.C."/>
            <person name="Ahrendt S."/>
            <person name="Moore L.P."/>
            <person name="Eastman K.E."/>
            <person name="Scott K."/>
            <person name="Konkel Z."/>
            <person name="Mondo S.J."/>
            <person name="Kuo A."/>
            <person name="Hayes R.D."/>
            <person name="Haridas S."/>
            <person name="Andreopoulos B."/>
            <person name="Riley R."/>
            <person name="LaButti K."/>
            <person name="Pangilinan J."/>
            <person name="Lipzen A."/>
            <person name="Amirebrahimi M."/>
            <person name="Yan J."/>
            <person name="Adam C."/>
            <person name="Keymanesh K."/>
            <person name="Ng V."/>
            <person name="Louie K."/>
            <person name="Northen T."/>
            <person name="Drula E."/>
            <person name="Henrissat B."/>
            <person name="Hsieh H.M."/>
            <person name="Youens-Clark K."/>
            <person name="Lutzoni F."/>
            <person name="Miadlikowska J."/>
            <person name="Eastwood D.C."/>
            <person name="Hamelin R.C."/>
            <person name="Grigoriev I.V."/>
            <person name="U'Ren J.M."/>
        </authorList>
    </citation>
    <scope>NUCLEOTIDE SEQUENCE [LARGE SCALE GENOMIC DNA]</scope>
    <source>
        <strain evidence="1 2">CBS 119005</strain>
    </source>
</reference>
<dbReference type="EMBL" id="MU393624">
    <property type="protein sequence ID" value="KAI4859591.1"/>
    <property type="molecule type" value="Genomic_DNA"/>
</dbReference>
<evidence type="ECO:0000313" key="2">
    <source>
        <dbReference type="Proteomes" id="UP001497700"/>
    </source>
</evidence>
<sequence>MFTTFVATPQSAAGSDKNKNTGGTLVSPSSEPPESLVRVPPRPKRTQVARACDWCRTQRVKCDNNYPCKNCHSRGWQCSNKGSNELHTLTLAYREIDRLKQQVSELEKQLKEERDNSDTVKLDVTASILSPPASTKASEPTIPDEIWDCTRKKTWGGVHTSAAYSRQKTWYGPSSLFYFISRMSTYLTSVLQSLHLDEQMELNSVARSFATPNCNRPLEGHEPSQEPGKAATLGEFLAPTEEEYFLNLFWQSYHSSLLVLNELDFKEHYKSLWVIPGKPRKSSALVDIVIAISMQYGMAIIPRSGTGVSSDVDADDPTIAGRCYYRRCQSLLTGELESPTISTLQCQVLSVIYLCCASFQNMAHSTLALAVRTAHMLGLHSEPAETMSLAEKEMRKRLYWSLYTVESKTCMKLGRPFSLGLSTTMCSLPGDDHTVAMLAGSSFAPLGENVTWLSYNLYNTKLVLAARAVHTALYAKYSDVYNGEKGNTIYDDLEALERYADFLATSIKTLHTWVEAVPGALKTKREGDGVALSTDLSPLVMERFAPLWLQRQRLLLELLYHNLAMNLYRPFITFPSASSSPSSPPLTPVTQSHANSAINHGVAITQILHQMLSETDILCGWHEAFQWQWNAALTLAGYLFAYPSSSTTAVVRKAVDRAVGVFEIFGCSFAAANSAAAVMRDLAAKVDFLASTTGNGQTQVLGDAVEVIDGSRGMMLTHEDDAATSNVPAMDMAFSVESSDNLETLWSVIGNVTDEWGYTFGAS</sequence>
<accession>A0ACB9YK62</accession>
<evidence type="ECO:0000313" key="1">
    <source>
        <dbReference type="EMBL" id="KAI4859591.1"/>
    </source>
</evidence>
<protein>
    <submittedName>
        <fullName evidence="1">Fungal-specific transcription factor domain-containing protein</fullName>
    </submittedName>
</protein>
<comment type="caution">
    <text evidence="1">The sequence shown here is derived from an EMBL/GenBank/DDBJ whole genome shotgun (WGS) entry which is preliminary data.</text>
</comment>
<dbReference type="Proteomes" id="UP001497700">
    <property type="component" value="Unassembled WGS sequence"/>
</dbReference>
<organism evidence="1 2">
    <name type="scientific">Hypoxylon rubiginosum</name>
    <dbReference type="NCBI Taxonomy" id="110542"/>
    <lineage>
        <taxon>Eukaryota</taxon>
        <taxon>Fungi</taxon>
        <taxon>Dikarya</taxon>
        <taxon>Ascomycota</taxon>
        <taxon>Pezizomycotina</taxon>
        <taxon>Sordariomycetes</taxon>
        <taxon>Xylariomycetidae</taxon>
        <taxon>Xylariales</taxon>
        <taxon>Hypoxylaceae</taxon>
        <taxon>Hypoxylon</taxon>
    </lineage>
</organism>
<gene>
    <name evidence="1" type="ORF">F4820DRAFT_462361</name>
</gene>
<name>A0ACB9YK62_9PEZI</name>